<evidence type="ECO:0000313" key="3">
    <source>
        <dbReference type="EMBL" id="NGM24082.1"/>
    </source>
</evidence>
<dbReference type="PANTHER" id="PTHR38340">
    <property type="entry name" value="S-LAYER PROTEIN"/>
    <property type="match status" value="1"/>
</dbReference>
<dbReference type="InterPro" id="IPR018511">
    <property type="entry name" value="Hemolysin-typ_Ca-bd_CS"/>
</dbReference>
<dbReference type="PANTHER" id="PTHR38340:SF1">
    <property type="entry name" value="S-LAYER PROTEIN"/>
    <property type="match status" value="1"/>
</dbReference>
<dbReference type="AlphaFoldDB" id="A0A6M1LVR9"/>
<dbReference type="PRINTS" id="PR00313">
    <property type="entry name" value="CABNDNGRPT"/>
</dbReference>
<sequence>MPVIIGGAAADIITPGVTTTRPIGTRPSFGADTIDGAGGNDTIDGGGGNDWLLGGADDDSVAGGTGADTVFGGTGADTLLGGFGNDLLKGEQGNDRLDLTEAGIGDLWEMADGGEGADLLMGHQAAVKGANVFLAGGAGDDTIRGYGIYDNIADYGQAAQGIKATLGTTGSVVTGAEVDTLDQVIRIRATAFNDTLSGSGAAETFMPGRGTDTISGGSGQDWIDYSDESAAVKVDIAAKQATDGGGATDSFTGIENATGGSGDDTLIGNDQVNVFRGMAGADQIDGGAGWDSVRYDLAGTTDGTAGTLPSGIIASLQANEVTDNWGNKDTLSNIEEIVGSDLADDITGRSGDNNNHLKGLGGNDTLRSPLADQPVLADYRESPQAIEINLSAIDAVSSFGNTIAAGTGKDGHGFVDTFDKIQGIIGSSQGDWIQGGDQPWEYGERLLGWAGNDTIIGGWGDDTMFGGQGVDVLVGGKGMDFLSFAAYASSEGTQTQGAIANLLTGVIANDGWGNVESLGANNEFEVLLGTAFGDDFTGKKIADAGVIAEQMECQLRGGAGQDTLRAAAGDERWVSADYMTDTKGVTVNLSTQTATDGWGFQDVLINIGGTRGSAFDDVLTGNAGDNWFRGEKGNDVINGGDGVDLASWFSSENGVLVDLIAGTAQDGYGTVDTLISIEQVVGSKANNDTIFGSNIDNRLSGFGGNDRLDGRGGMDSLFGGMGADTLIGGTGADKLTGGDGADRFLWQNSGQGGDTVFDFAGGAGGDRLVFEAAGFGGGLAVGTLAAGRFVAGTNAQANAGFGQFLYNTGTGALSWDADGNGAGSAVHIATFDTLPTLTASDILIG</sequence>
<evidence type="ECO:0000256" key="1">
    <source>
        <dbReference type="ARBA" id="ARBA00004613"/>
    </source>
</evidence>
<reference evidence="3 4" key="2">
    <citation type="submission" date="2020-03" db="EMBL/GenBank/DDBJ databases">
        <title>Roseomonas stagni sp. nov., isolated from pond water in Japan.</title>
        <authorList>
            <person name="Furuhata K."/>
            <person name="Miyamoto H."/>
            <person name="Goto K."/>
        </authorList>
    </citation>
    <scope>NUCLEOTIDE SEQUENCE [LARGE SCALE GENOMIC DNA]</scope>
    <source>
        <strain evidence="3 4">PeD5</strain>
    </source>
</reference>
<dbReference type="EMBL" id="JAAIKB010000024">
    <property type="protein sequence ID" value="NGM24082.1"/>
    <property type="molecule type" value="Genomic_DNA"/>
</dbReference>
<comment type="caution">
    <text evidence="3">The sequence shown here is derived from an EMBL/GenBank/DDBJ whole genome shotgun (WGS) entry which is preliminary data.</text>
</comment>
<keyword evidence="2" id="KW-0964">Secreted</keyword>
<comment type="subcellular location">
    <subcellularLocation>
        <location evidence="1">Secreted</location>
    </subcellularLocation>
</comment>
<keyword evidence="4" id="KW-1185">Reference proteome</keyword>
<protein>
    <submittedName>
        <fullName evidence="3">Uncharacterized protein</fullName>
    </submittedName>
</protein>
<dbReference type="RefSeq" id="WP_164697998.1">
    <property type="nucleotide sequence ID" value="NZ_JAAIKB010000024.1"/>
</dbReference>
<dbReference type="PROSITE" id="PS00330">
    <property type="entry name" value="HEMOLYSIN_CALCIUM"/>
    <property type="match status" value="4"/>
</dbReference>
<dbReference type="Proteomes" id="UP000475385">
    <property type="component" value="Unassembled WGS sequence"/>
</dbReference>
<dbReference type="GO" id="GO:0005576">
    <property type="term" value="C:extracellular region"/>
    <property type="evidence" value="ECO:0007669"/>
    <property type="project" value="UniProtKB-SubCell"/>
</dbReference>
<dbReference type="Pfam" id="PF00353">
    <property type="entry name" value="HemolysinCabind"/>
    <property type="match status" value="10"/>
</dbReference>
<dbReference type="SUPFAM" id="SSF51120">
    <property type="entry name" value="beta-Roll"/>
    <property type="match status" value="4"/>
</dbReference>
<name>A0A6M1LVR9_9PROT</name>
<dbReference type="GO" id="GO:0005509">
    <property type="term" value="F:calcium ion binding"/>
    <property type="evidence" value="ECO:0007669"/>
    <property type="project" value="InterPro"/>
</dbReference>
<dbReference type="InterPro" id="IPR001343">
    <property type="entry name" value="Hemolysn_Ca-bd"/>
</dbReference>
<dbReference type="Gene3D" id="2.150.10.10">
    <property type="entry name" value="Serralysin-like metalloprotease, C-terminal"/>
    <property type="match status" value="5"/>
</dbReference>
<accession>A0A6M1LVR9</accession>
<dbReference type="InterPro" id="IPR011049">
    <property type="entry name" value="Serralysin-like_metalloprot_C"/>
</dbReference>
<organism evidence="3 4">
    <name type="scientific">Falsiroseomonas algicola</name>
    <dbReference type="NCBI Taxonomy" id="2716930"/>
    <lineage>
        <taxon>Bacteria</taxon>
        <taxon>Pseudomonadati</taxon>
        <taxon>Pseudomonadota</taxon>
        <taxon>Alphaproteobacteria</taxon>
        <taxon>Acetobacterales</taxon>
        <taxon>Roseomonadaceae</taxon>
        <taxon>Falsiroseomonas</taxon>
    </lineage>
</organism>
<gene>
    <name evidence="3" type="ORF">G3576_29015</name>
</gene>
<dbReference type="InterPro" id="IPR050557">
    <property type="entry name" value="RTX_toxin/Mannuronan_C5-epim"/>
</dbReference>
<proteinExistence type="predicted"/>
<evidence type="ECO:0000256" key="2">
    <source>
        <dbReference type="ARBA" id="ARBA00022525"/>
    </source>
</evidence>
<reference evidence="3 4" key="1">
    <citation type="submission" date="2020-02" db="EMBL/GenBank/DDBJ databases">
        <authorList>
            <person name="Kim H.M."/>
            <person name="Jeon C.O."/>
        </authorList>
    </citation>
    <scope>NUCLEOTIDE SEQUENCE [LARGE SCALE GENOMIC DNA]</scope>
    <source>
        <strain evidence="3 4">PeD5</strain>
    </source>
</reference>
<evidence type="ECO:0000313" key="4">
    <source>
        <dbReference type="Proteomes" id="UP000475385"/>
    </source>
</evidence>